<evidence type="ECO:0000256" key="3">
    <source>
        <dbReference type="ARBA" id="ARBA00012929"/>
    </source>
</evidence>
<evidence type="ECO:0000256" key="6">
    <source>
        <dbReference type="RuleBase" id="RU364082"/>
    </source>
</evidence>
<evidence type="ECO:0000256" key="2">
    <source>
        <dbReference type="ARBA" id="ARBA00010944"/>
    </source>
</evidence>
<dbReference type="SUPFAM" id="SSF51735">
    <property type="entry name" value="NAD(P)-binding Rossmann-fold domains"/>
    <property type="match status" value="1"/>
</dbReference>
<name>A0A931H2X5_9BURK</name>
<dbReference type="Pfam" id="PF00232">
    <property type="entry name" value="Glyco_hydro_1"/>
    <property type="match status" value="1"/>
</dbReference>
<dbReference type="GO" id="GO:0005975">
    <property type="term" value="P:carbohydrate metabolic process"/>
    <property type="evidence" value="ECO:0007669"/>
    <property type="project" value="InterPro"/>
</dbReference>
<dbReference type="AlphaFoldDB" id="A0A931H2X5"/>
<dbReference type="InterPro" id="IPR001360">
    <property type="entry name" value="Glyco_hydro_1"/>
</dbReference>
<evidence type="ECO:0000259" key="7">
    <source>
        <dbReference type="Pfam" id="PF04321"/>
    </source>
</evidence>
<dbReference type="PANTHER" id="PTHR10491">
    <property type="entry name" value="DTDP-4-DEHYDRORHAMNOSE REDUCTASE"/>
    <property type="match status" value="1"/>
</dbReference>
<dbReference type="Pfam" id="PF04321">
    <property type="entry name" value="RmlD_sub_bind"/>
    <property type="match status" value="1"/>
</dbReference>
<keyword evidence="9" id="KW-1185">Reference proteome</keyword>
<dbReference type="EMBL" id="JADWYS010000001">
    <property type="protein sequence ID" value="MBG9387624.1"/>
    <property type="molecule type" value="Genomic_DNA"/>
</dbReference>
<evidence type="ECO:0000256" key="4">
    <source>
        <dbReference type="ARBA" id="ARBA00017099"/>
    </source>
</evidence>
<dbReference type="CDD" id="cd05254">
    <property type="entry name" value="dTDP_HR_like_SDR_e"/>
    <property type="match status" value="1"/>
</dbReference>
<reference evidence="8" key="1">
    <citation type="submission" date="2020-11" db="EMBL/GenBank/DDBJ databases">
        <title>Bacterial whole genome sequence for Caenimonas sp. DR4.4.</title>
        <authorList>
            <person name="Le V."/>
            <person name="Ko S.-R."/>
            <person name="Ahn C.-Y."/>
            <person name="Oh H.-M."/>
        </authorList>
    </citation>
    <scope>NUCLEOTIDE SEQUENCE</scope>
    <source>
        <strain evidence="8">DR4.4</strain>
    </source>
</reference>
<comment type="catalytic activity">
    <reaction evidence="5 6">
        <text>dTDP-beta-L-rhamnose + NADP(+) = dTDP-4-dehydro-beta-L-rhamnose + NADPH + H(+)</text>
        <dbReference type="Rhea" id="RHEA:21796"/>
        <dbReference type="ChEBI" id="CHEBI:15378"/>
        <dbReference type="ChEBI" id="CHEBI:57510"/>
        <dbReference type="ChEBI" id="CHEBI:57783"/>
        <dbReference type="ChEBI" id="CHEBI:58349"/>
        <dbReference type="ChEBI" id="CHEBI:62830"/>
        <dbReference type="EC" id="1.1.1.133"/>
    </reaction>
</comment>
<comment type="cofactor">
    <cofactor evidence="6">
        <name>Mg(2+)</name>
        <dbReference type="ChEBI" id="CHEBI:18420"/>
    </cofactor>
    <text evidence="6">Binds 1 Mg(2+) ion per monomer.</text>
</comment>
<dbReference type="InterPro" id="IPR029903">
    <property type="entry name" value="RmlD-like-bd"/>
</dbReference>
<dbReference type="Gene3D" id="3.20.20.80">
    <property type="entry name" value="Glycosidases"/>
    <property type="match status" value="1"/>
</dbReference>
<feature type="domain" description="RmlD-like substrate binding" evidence="7">
    <location>
        <begin position="442"/>
        <end position="697"/>
    </location>
</feature>
<dbReference type="SUPFAM" id="SSF51445">
    <property type="entry name" value="(Trans)glycosidases"/>
    <property type="match status" value="1"/>
</dbReference>
<evidence type="ECO:0000313" key="9">
    <source>
        <dbReference type="Proteomes" id="UP000651050"/>
    </source>
</evidence>
<dbReference type="GO" id="GO:0004553">
    <property type="term" value="F:hydrolase activity, hydrolyzing O-glycosyl compounds"/>
    <property type="evidence" value="ECO:0007669"/>
    <property type="project" value="InterPro"/>
</dbReference>
<comment type="function">
    <text evidence="6">Catalyzes the reduction of dTDP-6-deoxy-L-lyxo-4-hexulose to yield dTDP-L-rhamnose.</text>
</comment>
<evidence type="ECO:0000256" key="1">
    <source>
        <dbReference type="ARBA" id="ARBA00004781"/>
    </source>
</evidence>
<evidence type="ECO:0000256" key="5">
    <source>
        <dbReference type="ARBA" id="ARBA00048200"/>
    </source>
</evidence>
<comment type="pathway">
    <text evidence="1 6">Carbohydrate biosynthesis; dTDP-L-rhamnose biosynthesis.</text>
</comment>
<dbReference type="GO" id="GO:0008831">
    <property type="term" value="F:dTDP-4-dehydrorhamnose reductase activity"/>
    <property type="evidence" value="ECO:0007669"/>
    <property type="project" value="UniProtKB-EC"/>
</dbReference>
<comment type="similarity">
    <text evidence="2 6">Belongs to the dTDP-4-dehydrorhamnose reductase family.</text>
</comment>
<evidence type="ECO:0000313" key="8">
    <source>
        <dbReference type="EMBL" id="MBG9387624.1"/>
    </source>
</evidence>
<dbReference type="Gene3D" id="3.40.50.720">
    <property type="entry name" value="NAD(P)-binding Rossmann-like Domain"/>
    <property type="match status" value="1"/>
</dbReference>
<dbReference type="EC" id="1.1.1.133" evidence="3 6"/>
<organism evidence="8 9">
    <name type="scientific">Caenimonas aquaedulcis</name>
    <dbReference type="NCBI Taxonomy" id="2793270"/>
    <lineage>
        <taxon>Bacteria</taxon>
        <taxon>Pseudomonadati</taxon>
        <taxon>Pseudomonadota</taxon>
        <taxon>Betaproteobacteria</taxon>
        <taxon>Burkholderiales</taxon>
        <taxon>Comamonadaceae</taxon>
        <taxon>Caenimonas</taxon>
    </lineage>
</organism>
<sequence>MALELWAGPECTVNRVGDTFHSQLAFSGFGRRLQDFDRLASVGITRMRFPLVWELTETGPGRYDWQWADAGLARLAELKVAPIAGLLHHGSGPRWTDLLDASFPEKFAAYALAVARRYPQVDDWTPINEPLTTARFSALYGHWYPHQRSDPAFVRALLNQVRATKLAMRAIRTCNPAARLVQTDDLGFTTTSSPRLQYQVEHENLRRWLGFDLLAGNLAPSDRMWKYLRKYGASQEELQSMRDDPLPPDIIGINSYLTSERHLDERVEHYPPHLAGGNGQHVYADVDAIRVHGAGTGGFETRLRETWARYGLPVAITEVHLGCTREEQLRWLRNAWRAAETVQAEGADVRAVTVWAAFGTFDWDSLVTQRAGHYEPGLWDVRSCPPRPTALVTLARQLAREGAMGEPHHTVLEGPGWWQRADRLHYPAFGEMQALPAAGRPLLITGATGTLGRAFGRICESRGLPYRLLRRTDMDIADPASVDAALLRFHPWGVINTAGFVRVDDAEQEGEAQWRENAVGPEVLAAACARLGVRLLGFSSDLVFDGAKDQPYVEFDTPLPLNAYGRAKHEAERTMLAADPGALVVRSAAFFGPWDAHNFITAGLGALRRGEPWRAANDQCVSPTYVPDLVHAALDLLIDGEHGIWHLANRGRATWSELACKAAEAARLDTGLVLPVPAATLGQRAPRPRFSALASERGLVMPTLDEGLVRYLAEVEEAA</sequence>
<dbReference type="PANTHER" id="PTHR10491:SF4">
    <property type="entry name" value="METHIONINE ADENOSYLTRANSFERASE 2 SUBUNIT BETA"/>
    <property type="match status" value="1"/>
</dbReference>
<dbReference type="InterPro" id="IPR036291">
    <property type="entry name" value="NAD(P)-bd_dom_sf"/>
</dbReference>
<dbReference type="InterPro" id="IPR005913">
    <property type="entry name" value="dTDP_dehydrorham_reduct"/>
</dbReference>
<protein>
    <recommendedName>
        <fullName evidence="4 6">dTDP-4-dehydrorhamnose reductase</fullName>
        <ecNumber evidence="3 6">1.1.1.133</ecNumber>
    </recommendedName>
</protein>
<keyword evidence="6" id="KW-0560">Oxidoreductase</keyword>
<accession>A0A931H2X5</accession>
<keyword evidence="6" id="KW-0521">NADP</keyword>
<dbReference type="Gene3D" id="3.90.25.10">
    <property type="entry name" value="UDP-galactose 4-epimerase, domain 1"/>
    <property type="match status" value="1"/>
</dbReference>
<dbReference type="Proteomes" id="UP000651050">
    <property type="component" value="Unassembled WGS sequence"/>
</dbReference>
<dbReference type="InterPro" id="IPR017853">
    <property type="entry name" value="GH"/>
</dbReference>
<comment type="caution">
    <text evidence="8">The sequence shown here is derived from an EMBL/GenBank/DDBJ whole genome shotgun (WGS) entry which is preliminary data.</text>
</comment>
<proteinExistence type="inferred from homology"/>
<gene>
    <name evidence="8" type="ORF">I5803_06315</name>
</gene>
<dbReference type="RefSeq" id="WP_196985533.1">
    <property type="nucleotide sequence ID" value="NZ_JADWYS010000001.1"/>
</dbReference>